<dbReference type="Pfam" id="PF17389">
    <property type="entry name" value="Bac_rhamnosid6H"/>
    <property type="match status" value="1"/>
</dbReference>
<accession>A0A6A4HLU2</accession>
<dbReference type="GO" id="GO:0005975">
    <property type="term" value="P:carbohydrate metabolic process"/>
    <property type="evidence" value="ECO:0007669"/>
    <property type="project" value="InterPro"/>
</dbReference>
<dbReference type="AlphaFoldDB" id="A0A6A4HLU2"/>
<dbReference type="InterPro" id="IPR012341">
    <property type="entry name" value="6hp_glycosidase-like_sf"/>
</dbReference>
<dbReference type="Gene3D" id="1.50.10.10">
    <property type="match status" value="1"/>
</dbReference>
<dbReference type="EMBL" id="ML769481">
    <property type="protein sequence ID" value="KAE9398561.1"/>
    <property type="molecule type" value="Genomic_DNA"/>
</dbReference>
<dbReference type="InterPro" id="IPR008928">
    <property type="entry name" value="6-hairpin_glycosidase_sf"/>
</dbReference>
<name>A0A6A4HLU2_9AGAR</name>
<dbReference type="Proteomes" id="UP000799118">
    <property type="component" value="Unassembled WGS sequence"/>
</dbReference>
<organism evidence="3 4">
    <name type="scientific">Gymnopus androsaceus JB14</name>
    <dbReference type="NCBI Taxonomy" id="1447944"/>
    <lineage>
        <taxon>Eukaryota</taxon>
        <taxon>Fungi</taxon>
        <taxon>Dikarya</taxon>
        <taxon>Basidiomycota</taxon>
        <taxon>Agaricomycotina</taxon>
        <taxon>Agaricomycetes</taxon>
        <taxon>Agaricomycetidae</taxon>
        <taxon>Agaricales</taxon>
        <taxon>Marasmiineae</taxon>
        <taxon>Omphalotaceae</taxon>
        <taxon>Gymnopus</taxon>
    </lineage>
</organism>
<protein>
    <submittedName>
        <fullName evidence="3">Glycoside hydrolase family 78 protein</fullName>
    </submittedName>
</protein>
<keyword evidence="1" id="KW-0732">Signal</keyword>
<reference evidence="3" key="1">
    <citation type="journal article" date="2019" name="Environ. Microbiol.">
        <title>Fungal ecological strategies reflected in gene transcription - a case study of two litter decomposers.</title>
        <authorList>
            <person name="Barbi F."/>
            <person name="Kohler A."/>
            <person name="Barry K."/>
            <person name="Baskaran P."/>
            <person name="Daum C."/>
            <person name="Fauchery L."/>
            <person name="Ihrmark K."/>
            <person name="Kuo A."/>
            <person name="LaButti K."/>
            <person name="Lipzen A."/>
            <person name="Morin E."/>
            <person name="Grigoriev I.V."/>
            <person name="Henrissat B."/>
            <person name="Lindahl B."/>
            <person name="Martin F."/>
        </authorList>
    </citation>
    <scope>NUCLEOTIDE SEQUENCE</scope>
    <source>
        <strain evidence="3">JB14</strain>
    </source>
</reference>
<gene>
    <name evidence="3" type="ORF">BT96DRAFT_957552</name>
</gene>
<keyword evidence="4" id="KW-1185">Reference proteome</keyword>
<evidence type="ECO:0000313" key="4">
    <source>
        <dbReference type="Proteomes" id="UP000799118"/>
    </source>
</evidence>
<evidence type="ECO:0000313" key="3">
    <source>
        <dbReference type="EMBL" id="KAE9398561.1"/>
    </source>
</evidence>
<sequence>MTIIIPLIAVLLSLLQRHPELPQTFAAQSVRSIVGQVDGAENLIGNATTTDGATFTGNGSYVVLDFGKEVGGRLSFEIASTTSASTISLSFTESPMFISPTESDDSCQVSPFNNHDGVLSIPTRLAANETYIQTVGDQRGGFRFLTIASNGDVPVTISNLTLNATFMPQMDDLTAYTGYFYAKDTTGFHDPDFLTKLWYGGAYTVQMCTLDVNEARQQPCPVPTGWANNASGGPVEGTILSDAAKRDRTVWPGDLGISTHTELVSTFDLESTKNALLVMFSTQDPATGALQYSGPPINAVGSDTYICWSLIGVYNYYRYTGDLDFVEQVWPNYTYALAFLQSQVDDTGLINVPGSFSNDWGRTGGEGHNSAANALLYESLITAAELVTLMGNTSLAEAYAANASSIKAAFNELLWDEEAGLYRDNDETTLHPQDGNAFSVLFNLTQNSSQIQSISEGLTQFWTDIGPLSPELNDTITPFISGFELQAHFIAGQGERALDLIHRDMNARTYSDTLTHMCQNRYRSADGADFDFSYTSNAHGWATGPTSALIFYVVGLSLTSPQGATWSVAPMLSGLTASRRWFRDSDGVVRRELDVDGHGTNGTVTLPAAGEVEVDGTELSLIGGSHIIVLQM</sequence>
<dbReference type="GO" id="GO:0016787">
    <property type="term" value="F:hydrolase activity"/>
    <property type="evidence" value="ECO:0007669"/>
    <property type="project" value="UniProtKB-KW"/>
</dbReference>
<feature type="domain" description="Alpha-L-rhamnosidase six-hairpin glycosidase" evidence="2">
    <location>
        <begin position="241"/>
        <end position="458"/>
    </location>
</feature>
<evidence type="ECO:0000259" key="2">
    <source>
        <dbReference type="Pfam" id="PF17389"/>
    </source>
</evidence>
<dbReference type="PANTHER" id="PTHR34987">
    <property type="entry name" value="C, PUTATIVE (AFU_ORTHOLOGUE AFUA_3G02880)-RELATED"/>
    <property type="match status" value="1"/>
</dbReference>
<dbReference type="SUPFAM" id="SSF48208">
    <property type="entry name" value="Six-hairpin glycosidases"/>
    <property type="match status" value="1"/>
</dbReference>
<feature type="signal peptide" evidence="1">
    <location>
        <begin position="1"/>
        <end position="17"/>
    </location>
</feature>
<keyword evidence="3" id="KW-0378">Hydrolase</keyword>
<dbReference type="PANTHER" id="PTHR34987:SF6">
    <property type="entry name" value="ALPHA-L-RHAMNOSIDASE SIX-HAIRPIN GLYCOSIDASE DOMAIN-CONTAINING PROTEIN"/>
    <property type="match status" value="1"/>
</dbReference>
<proteinExistence type="predicted"/>
<dbReference type="OrthoDB" id="10036721at2759"/>
<dbReference type="InterPro" id="IPR035396">
    <property type="entry name" value="Bac_rhamnosid6H"/>
</dbReference>
<evidence type="ECO:0000256" key="1">
    <source>
        <dbReference type="SAM" id="SignalP"/>
    </source>
</evidence>
<feature type="chain" id="PRO_5025647460" evidence="1">
    <location>
        <begin position="18"/>
        <end position="632"/>
    </location>
</feature>